<feature type="compositionally biased region" description="Low complexity" evidence="1">
    <location>
        <begin position="24"/>
        <end position="33"/>
    </location>
</feature>
<evidence type="ECO:0000313" key="4">
    <source>
        <dbReference type="Proteomes" id="UP001556367"/>
    </source>
</evidence>
<dbReference type="Pfam" id="PF20415">
    <property type="entry name" value="DUF6699"/>
    <property type="match status" value="1"/>
</dbReference>
<feature type="compositionally biased region" description="Pro residues" evidence="1">
    <location>
        <begin position="34"/>
        <end position="43"/>
    </location>
</feature>
<proteinExistence type="predicted"/>
<organism evidence="3 4">
    <name type="scientific">Hohenbuehelia grisea</name>
    <dbReference type="NCBI Taxonomy" id="104357"/>
    <lineage>
        <taxon>Eukaryota</taxon>
        <taxon>Fungi</taxon>
        <taxon>Dikarya</taxon>
        <taxon>Basidiomycota</taxon>
        <taxon>Agaricomycotina</taxon>
        <taxon>Agaricomycetes</taxon>
        <taxon>Agaricomycetidae</taxon>
        <taxon>Agaricales</taxon>
        <taxon>Pleurotineae</taxon>
        <taxon>Pleurotaceae</taxon>
        <taxon>Hohenbuehelia</taxon>
    </lineage>
</organism>
<protein>
    <recommendedName>
        <fullName evidence="2">DUF6699 domain-containing protein</fullName>
    </recommendedName>
</protein>
<dbReference type="EMBL" id="JASNQZ010000015">
    <property type="protein sequence ID" value="KAL0946664.1"/>
    <property type="molecule type" value="Genomic_DNA"/>
</dbReference>
<accession>A0ABR3ITS2</accession>
<evidence type="ECO:0000259" key="2">
    <source>
        <dbReference type="Pfam" id="PF20415"/>
    </source>
</evidence>
<feature type="domain" description="DUF6699" evidence="2">
    <location>
        <begin position="91"/>
        <end position="222"/>
    </location>
</feature>
<dbReference type="InterPro" id="IPR046522">
    <property type="entry name" value="DUF6699"/>
</dbReference>
<evidence type="ECO:0000256" key="1">
    <source>
        <dbReference type="SAM" id="MobiDB-lite"/>
    </source>
</evidence>
<name>A0ABR3ITS2_9AGAR</name>
<comment type="caution">
    <text evidence="3">The sequence shown here is derived from an EMBL/GenBank/DDBJ whole genome shotgun (WGS) entry which is preliminary data.</text>
</comment>
<feature type="region of interest" description="Disordered" evidence="1">
    <location>
        <begin position="1"/>
        <end position="47"/>
    </location>
</feature>
<dbReference type="Proteomes" id="UP001556367">
    <property type="component" value="Unassembled WGS sequence"/>
</dbReference>
<keyword evidence="4" id="KW-1185">Reference proteome</keyword>
<evidence type="ECO:0000313" key="3">
    <source>
        <dbReference type="EMBL" id="KAL0946664.1"/>
    </source>
</evidence>
<gene>
    <name evidence="3" type="ORF">HGRIS_012854</name>
</gene>
<reference evidence="4" key="1">
    <citation type="submission" date="2024-06" db="EMBL/GenBank/DDBJ databases">
        <title>Multi-omics analyses provide insights into the biosynthesis of the anticancer antibiotic pleurotin in Hohenbuehelia grisea.</title>
        <authorList>
            <person name="Weaver J.A."/>
            <person name="Alberti F."/>
        </authorList>
    </citation>
    <scope>NUCLEOTIDE SEQUENCE [LARGE SCALE GENOMIC DNA]</scope>
    <source>
        <strain evidence="4">T-177</strain>
    </source>
</reference>
<sequence length="234" mass="25763">MPGKTKQVRFSHTNLLHSPPTPSPSYSITSLPSPRGPITPPDAFPSHHLGLPGPSPYKYALPERSSRASTSPLHSPLSIHPALASSHSPLLKWDLTFPPSAAGSLTGRPIIPSDRATSVPLSSITILLPHIRWPIKVYASYRGGAITITDILNAIYDTLRENVASSDYHALPRQEQKRVTASYENRYRRIKSNRGYAEEKSQGVKKVDFLMGKTRFMGLSTSGSRPDHWVLHTS</sequence>